<reference evidence="2" key="3">
    <citation type="submission" date="2021-05" db="UniProtKB">
        <authorList>
            <consortium name="EnsemblPlants"/>
        </authorList>
    </citation>
    <scope>IDENTIFICATION</scope>
    <source>
        <strain evidence="2">cv. B73</strain>
    </source>
</reference>
<dbReference type="InParanoid" id="A0A804LDW8"/>
<reference evidence="3" key="1">
    <citation type="submission" date="2015-12" db="EMBL/GenBank/DDBJ databases">
        <title>Update maize B73 reference genome by single molecule sequencing technologies.</title>
        <authorList>
            <consortium name="Maize Genome Sequencing Project"/>
            <person name="Ware D."/>
        </authorList>
    </citation>
    <scope>NUCLEOTIDE SEQUENCE [LARGE SCALE GENOMIC DNA]</scope>
    <source>
        <strain evidence="3">cv. B73</strain>
    </source>
</reference>
<dbReference type="EnsemblPlants" id="Zm00001eb004350_T001">
    <property type="protein sequence ID" value="Zm00001eb004350_P001"/>
    <property type="gene ID" value="Zm00001eb004350"/>
</dbReference>
<evidence type="ECO:0000256" key="1">
    <source>
        <dbReference type="SAM" id="MobiDB-lite"/>
    </source>
</evidence>
<evidence type="ECO:0000313" key="3">
    <source>
        <dbReference type="Proteomes" id="UP000007305"/>
    </source>
</evidence>
<sequence>MQPSTAPPAAALPPRMLSSVVLPLPDGPISASTSPGDADPDIPPSISRGEPFPATLYFTSANCHARRRLDTKLFRCATCMHAWRCVLSIVFYLEVYRQGRLGHQFLAPCAGFDVHCCGRAGRIYMHAYATVVRAG</sequence>
<dbReference type="Proteomes" id="UP000007305">
    <property type="component" value="Chromosome 1"/>
</dbReference>
<proteinExistence type="predicted"/>
<protein>
    <submittedName>
        <fullName evidence="2">Uncharacterized protein</fullName>
    </submittedName>
</protein>
<dbReference type="AlphaFoldDB" id="A0A804LDW8"/>
<reference evidence="2" key="2">
    <citation type="submission" date="2019-07" db="EMBL/GenBank/DDBJ databases">
        <authorList>
            <person name="Seetharam A."/>
            <person name="Woodhouse M."/>
            <person name="Cannon E."/>
        </authorList>
    </citation>
    <scope>NUCLEOTIDE SEQUENCE [LARGE SCALE GENOMIC DNA]</scope>
    <source>
        <strain evidence="2">cv. B73</strain>
    </source>
</reference>
<feature type="region of interest" description="Disordered" evidence="1">
    <location>
        <begin position="23"/>
        <end position="45"/>
    </location>
</feature>
<accession>A0A804LDW8</accession>
<organism evidence="2 3">
    <name type="scientific">Zea mays</name>
    <name type="common">Maize</name>
    <dbReference type="NCBI Taxonomy" id="4577"/>
    <lineage>
        <taxon>Eukaryota</taxon>
        <taxon>Viridiplantae</taxon>
        <taxon>Streptophyta</taxon>
        <taxon>Embryophyta</taxon>
        <taxon>Tracheophyta</taxon>
        <taxon>Spermatophyta</taxon>
        <taxon>Magnoliopsida</taxon>
        <taxon>Liliopsida</taxon>
        <taxon>Poales</taxon>
        <taxon>Poaceae</taxon>
        <taxon>PACMAD clade</taxon>
        <taxon>Panicoideae</taxon>
        <taxon>Andropogonodae</taxon>
        <taxon>Andropogoneae</taxon>
        <taxon>Tripsacinae</taxon>
        <taxon>Zea</taxon>
    </lineage>
</organism>
<evidence type="ECO:0000313" key="2">
    <source>
        <dbReference type="EnsemblPlants" id="Zm00001eb004350_P001"/>
    </source>
</evidence>
<name>A0A804LDW8_MAIZE</name>
<keyword evidence="3" id="KW-1185">Reference proteome</keyword>
<dbReference type="Gramene" id="Zm00001eb004350_T001">
    <property type="protein sequence ID" value="Zm00001eb004350_P001"/>
    <property type="gene ID" value="Zm00001eb004350"/>
</dbReference>